<sequence length="473" mass="50426">MNIIRIFNNLNILPAVPSILKSGHATPAFLRRFVLLVGLVATQAGCQQLFHAQDAPLKGQTVTVSMTVPQPPPPAAKPLPQGTEQPAQQKTAKQGPLDSRLLPSGTPVTNDPLSVKPQPDPPKPDLSKPIRTALEKADTVLVNKTVAEDMVLRGTVLVRGALVIAPQATLRIDPGTQVRFAPGPGSAELSRLVVQGRIVVNGTLQQPVVFAPALSNPLAGDWGGVVLLNSEKKNSFDHCRIEGAQTGIEAHFSRFSGRGIVVSKSRTGVALYDSEAGLQGCTISRCDRGCRLSDSELDLRDSTVRENRQGIAAQHSSFTLSGVKVLGNSQEGVAADQCRFRLTSSLFAENRSGLRLTGGDGQLFLCRFSQNRESGAELVGVRIRINSSSFIQNSGVGLLLENARGSVAGSVFGDNRAGNLHNRGSEPFAALLNWWGSADENRIAAGILDPERKQGTALVMFVPFLKERPVTAP</sequence>
<proteinExistence type="predicted"/>
<dbReference type="InterPro" id="IPR007742">
    <property type="entry name" value="NosD_dom"/>
</dbReference>
<dbReference type="SUPFAM" id="SSF51126">
    <property type="entry name" value="Pectin lyase-like"/>
    <property type="match status" value="1"/>
</dbReference>
<dbReference type="InterPro" id="IPR011050">
    <property type="entry name" value="Pectin_lyase_fold/virulence"/>
</dbReference>
<evidence type="ECO:0000256" key="1">
    <source>
        <dbReference type="SAM" id="MobiDB-lite"/>
    </source>
</evidence>
<dbReference type="KEGG" id="glo:Glov_2317"/>
<dbReference type="InterPro" id="IPR012334">
    <property type="entry name" value="Pectin_lyas_fold"/>
</dbReference>
<reference evidence="3 4" key="1">
    <citation type="submission" date="2008-05" db="EMBL/GenBank/DDBJ databases">
        <title>Complete sequence of chromosome of Geobacter lovleyi SZ.</title>
        <authorList>
            <consortium name="US DOE Joint Genome Institute"/>
            <person name="Lucas S."/>
            <person name="Copeland A."/>
            <person name="Lapidus A."/>
            <person name="Glavina del Rio T."/>
            <person name="Dalin E."/>
            <person name="Tice H."/>
            <person name="Bruce D."/>
            <person name="Goodwin L."/>
            <person name="Pitluck S."/>
            <person name="Chertkov O."/>
            <person name="Meincke L."/>
            <person name="Brettin T."/>
            <person name="Detter J.C."/>
            <person name="Han C."/>
            <person name="Tapia R."/>
            <person name="Kuske C.R."/>
            <person name="Schmutz J."/>
            <person name="Larimer F."/>
            <person name="Land M."/>
            <person name="Hauser L."/>
            <person name="Kyrpides N."/>
            <person name="Mikhailova N."/>
            <person name="Sung Y."/>
            <person name="Fletcher K.E."/>
            <person name="Ritalahti K.M."/>
            <person name="Loeffler F.E."/>
            <person name="Richardson P."/>
        </authorList>
    </citation>
    <scope>NUCLEOTIDE SEQUENCE [LARGE SCALE GENOMIC DNA]</scope>
    <source>
        <strain evidence="4">ATCC BAA-1151 / DSM 17278 / SZ</strain>
    </source>
</reference>
<dbReference type="EMBL" id="CP001089">
    <property type="protein sequence ID" value="ACD96033.1"/>
    <property type="molecule type" value="Genomic_DNA"/>
</dbReference>
<evidence type="ECO:0000313" key="4">
    <source>
        <dbReference type="Proteomes" id="UP000002420"/>
    </source>
</evidence>
<dbReference type="RefSeq" id="WP_012470366.1">
    <property type="nucleotide sequence ID" value="NC_010814.1"/>
</dbReference>
<keyword evidence="3" id="KW-0449">Lipoprotein</keyword>
<dbReference type="AlphaFoldDB" id="B3E4U7"/>
<evidence type="ECO:0000313" key="3">
    <source>
        <dbReference type="EMBL" id="ACD96033.1"/>
    </source>
</evidence>
<keyword evidence="4" id="KW-1185">Reference proteome</keyword>
<dbReference type="Proteomes" id="UP000002420">
    <property type="component" value="Chromosome"/>
</dbReference>
<dbReference type="HOGENOM" id="CLU_045809_0_0_7"/>
<feature type="domain" description="Periplasmic copper-binding protein NosD beta helix" evidence="2">
    <location>
        <begin position="226"/>
        <end position="373"/>
    </location>
</feature>
<evidence type="ECO:0000259" key="2">
    <source>
        <dbReference type="Pfam" id="PF05048"/>
    </source>
</evidence>
<name>B3E4U7_TRIL1</name>
<feature type="region of interest" description="Disordered" evidence="1">
    <location>
        <begin position="64"/>
        <end position="128"/>
    </location>
</feature>
<dbReference type="Pfam" id="PF05048">
    <property type="entry name" value="NosD"/>
    <property type="match status" value="1"/>
</dbReference>
<dbReference type="STRING" id="398767.Glov_2317"/>
<gene>
    <name evidence="3" type="ordered locus">Glov_2317</name>
</gene>
<organism evidence="3 4">
    <name type="scientific">Trichlorobacter lovleyi (strain ATCC BAA-1151 / DSM 17278 / SZ)</name>
    <name type="common">Geobacter lovleyi</name>
    <dbReference type="NCBI Taxonomy" id="398767"/>
    <lineage>
        <taxon>Bacteria</taxon>
        <taxon>Pseudomonadati</taxon>
        <taxon>Thermodesulfobacteriota</taxon>
        <taxon>Desulfuromonadia</taxon>
        <taxon>Geobacterales</taxon>
        <taxon>Geobacteraceae</taxon>
        <taxon>Trichlorobacter</taxon>
    </lineage>
</organism>
<protein>
    <submittedName>
        <fullName evidence="3">Lipoprotein, putative</fullName>
    </submittedName>
</protein>
<feature type="compositionally biased region" description="Polar residues" evidence="1">
    <location>
        <begin position="82"/>
        <end position="92"/>
    </location>
</feature>
<dbReference type="eggNOG" id="COG3170">
    <property type="taxonomic scope" value="Bacteria"/>
</dbReference>
<accession>B3E4U7</accession>
<dbReference type="Gene3D" id="2.160.20.10">
    <property type="entry name" value="Single-stranded right-handed beta-helix, Pectin lyase-like"/>
    <property type="match status" value="1"/>
</dbReference>